<reference evidence="2" key="1">
    <citation type="journal article" date="2002" name="Science">
        <title>The draft genome of Ciona intestinalis: insights into chordate and vertebrate origins.</title>
        <authorList>
            <person name="Dehal P."/>
            <person name="Satou Y."/>
            <person name="Campbell R.K."/>
            <person name="Chapman J."/>
            <person name="Degnan B."/>
            <person name="De Tomaso A."/>
            <person name="Davidson B."/>
            <person name="Di Gregorio A."/>
            <person name="Gelpke M."/>
            <person name="Goodstein D.M."/>
            <person name="Harafuji N."/>
            <person name="Hastings K.E."/>
            <person name="Ho I."/>
            <person name="Hotta K."/>
            <person name="Huang W."/>
            <person name="Kawashima T."/>
            <person name="Lemaire P."/>
            <person name="Martinez D."/>
            <person name="Meinertzhagen I.A."/>
            <person name="Necula S."/>
            <person name="Nonaka M."/>
            <person name="Putnam N."/>
            <person name="Rash S."/>
            <person name="Saiga H."/>
            <person name="Satake M."/>
            <person name="Terry A."/>
            <person name="Yamada L."/>
            <person name="Wang H.G."/>
            <person name="Awazu S."/>
            <person name="Azumi K."/>
            <person name="Boore J."/>
            <person name="Branno M."/>
            <person name="Chin-Bow S."/>
            <person name="DeSantis R."/>
            <person name="Doyle S."/>
            <person name="Francino P."/>
            <person name="Keys D.N."/>
            <person name="Haga S."/>
            <person name="Hayashi H."/>
            <person name="Hino K."/>
            <person name="Imai K.S."/>
            <person name="Inaba K."/>
            <person name="Kano S."/>
            <person name="Kobayashi K."/>
            <person name="Kobayashi M."/>
            <person name="Lee B.I."/>
            <person name="Makabe K.W."/>
            <person name="Manohar C."/>
            <person name="Matassi G."/>
            <person name="Medina M."/>
            <person name="Mochizuki Y."/>
            <person name="Mount S."/>
            <person name="Morishita T."/>
            <person name="Miura S."/>
            <person name="Nakayama A."/>
            <person name="Nishizaka S."/>
            <person name="Nomoto H."/>
            <person name="Ohta F."/>
            <person name="Oishi K."/>
            <person name="Rigoutsos I."/>
            <person name="Sano M."/>
            <person name="Sasaki A."/>
            <person name="Sasakura Y."/>
            <person name="Shoguchi E."/>
            <person name="Shin-i T."/>
            <person name="Spagnuolo A."/>
            <person name="Stainier D."/>
            <person name="Suzuki M.M."/>
            <person name="Tassy O."/>
            <person name="Takatori N."/>
            <person name="Tokuoka M."/>
            <person name="Yagi K."/>
            <person name="Yoshizaki F."/>
            <person name="Wada S."/>
            <person name="Zhang C."/>
            <person name="Hyatt P.D."/>
            <person name="Larimer F."/>
            <person name="Detter C."/>
            <person name="Doggett N."/>
            <person name="Glavina T."/>
            <person name="Hawkins T."/>
            <person name="Richardson P."/>
            <person name="Lucas S."/>
            <person name="Kohara Y."/>
            <person name="Levine M."/>
            <person name="Satoh N."/>
            <person name="Rokhsar D.S."/>
        </authorList>
    </citation>
    <scope>NUCLEOTIDE SEQUENCE [LARGE SCALE GENOMIC DNA]</scope>
</reference>
<dbReference type="InParanoid" id="F6XXU3"/>
<sequence length="164" mass="18399">KKCYTKKHSDSPTTTICKACSAHNNKRRTSSNNTLIAFSNLDESDDIDKTSSFFENEVVVPTDFHCSVQTIFTNEVSSLNSWQKLFIDQQVKNANSSSSGHRYHPDVVRWAIELFSRSPSAYEHLRTTGVLTLPAKSTIASYRNSISPEPGLNTKALEEIERVV</sequence>
<protein>
    <submittedName>
        <fullName evidence="1">Uncharacterized protein</fullName>
    </submittedName>
</protein>
<name>F6XXU3_CIOIN</name>
<dbReference type="Proteomes" id="UP000008144">
    <property type="component" value="Unassembled WGS sequence"/>
</dbReference>
<dbReference type="Ensembl" id="ENSCINT00000027317.2">
    <property type="protein sequence ID" value="ENSCINP00000027071.2"/>
    <property type="gene ID" value="ENSCING00000015183.2"/>
</dbReference>
<evidence type="ECO:0000313" key="2">
    <source>
        <dbReference type="Proteomes" id="UP000008144"/>
    </source>
</evidence>
<dbReference type="AlphaFoldDB" id="F6XXU3"/>
<evidence type="ECO:0000313" key="1">
    <source>
        <dbReference type="Ensembl" id="ENSCINP00000027071.2"/>
    </source>
</evidence>
<dbReference type="GeneTree" id="ENSGT00940000161474"/>
<proteinExistence type="predicted"/>
<accession>F6XXU3</accession>
<reference evidence="1" key="2">
    <citation type="submission" date="2025-08" db="UniProtKB">
        <authorList>
            <consortium name="Ensembl"/>
        </authorList>
    </citation>
    <scope>IDENTIFICATION</scope>
</reference>
<dbReference type="HOGENOM" id="CLU_1622671_0_0_1"/>
<keyword evidence="2" id="KW-1185">Reference proteome</keyword>
<organism evidence="1 2">
    <name type="scientific">Ciona intestinalis</name>
    <name type="common">Transparent sea squirt</name>
    <name type="synonym">Ascidia intestinalis</name>
    <dbReference type="NCBI Taxonomy" id="7719"/>
    <lineage>
        <taxon>Eukaryota</taxon>
        <taxon>Metazoa</taxon>
        <taxon>Chordata</taxon>
        <taxon>Tunicata</taxon>
        <taxon>Ascidiacea</taxon>
        <taxon>Phlebobranchia</taxon>
        <taxon>Cionidae</taxon>
        <taxon>Ciona</taxon>
    </lineage>
</organism>
<reference evidence="1" key="3">
    <citation type="submission" date="2025-09" db="UniProtKB">
        <authorList>
            <consortium name="Ensembl"/>
        </authorList>
    </citation>
    <scope>IDENTIFICATION</scope>
</reference>